<organism evidence="1 2">
    <name type="scientific">Castilleja foliolosa</name>
    <dbReference type="NCBI Taxonomy" id="1961234"/>
    <lineage>
        <taxon>Eukaryota</taxon>
        <taxon>Viridiplantae</taxon>
        <taxon>Streptophyta</taxon>
        <taxon>Embryophyta</taxon>
        <taxon>Tracheophyta</taxon>
        <taxon>Spermatophyta</taxon>
        <taxon>Magnoliopsida</taxon>
        <taxon>eudicotyledons</taxon>
        <taxon>Gunneridae</taxon>
        <taxon>Pentapetalae</taxon>
        <taxon>asterids</taxon>
        <taxon>lamiids</taxon>
        <taxon>Lamiales</taxon>
        <taxon>Orobanchaceae</taxon>
        <taxon>Pedicularideae</taxon>
        <taxon>Castillejinae</taxon>
        <taxon>Castilleja</taxon>
    </lineage>
</organism>
<keyword evidence="2" id="KW-1185">Reference proteome</keyword>
<protein>
    <recommendedName>
        <fullName evidence="3">Pentatricopeptide repeat-containing protein</fullName>
    </recommendedName>
</protein>
<accession>A0ABD3D8T8</accession>
<comment type="caution">
    <text evidence="1">The sequence shown here is derived from an EMBL/GenBank/DDBJ whole genome shotgun (WGS) entry which is preliminary data.</text>
</comment>
<sequence length="97" mass="10754">MLDKLTDLEPDEIDWSLLRAHLYAHNGQFQLSRKVFHEMLNKNPSSLDACPLEIHGGVAKMGQPLTWGNRRLITLGSLLLGVFSSSSNLGLKLGLDL</sequence>
<dbReference type="AlphaFoldDB" id="A0ABD3D8T8"/>
<evidence type="ECO:0000313" key="2">
    <source>
        <dbReference type="Proteomes" id="UP001632038"/>
    </source>
</evidence>
<proteinExistence type="predicted"/>
<name>A0ABD3D8T8_9LAMI</name>
<dbReference type="EMBL" id="JAVIJP010000019">
    <property type="protein sequence ID" value="KAL3638264.1"/>
    <property type="molecule type" value="Genomic_DNA"/>
</dbReference>
<evidence type="ECO:0008006" key="3">
    <source>
        <dbReference type="Google" id="ProtNLM"/>
    </source>
</evidence>
<gene>
    <name evidence="1" type="ORF">CASFOL_017635</name>
</gene>
<dbReference type="Proteomes" id="UP001632038">
    <property type="component" value="Unassembled WGS sequence"/>
</dbReference>
<evidence type="ECO:0000313" key="1">
    <source>
        <dbReference type="EMBL" id="KAL3638264.1"/>
    </source>
</evidence>
<reference evidence="2" key="1">
    <citation type="journal article" date="2024" name="IScience">
        <title>Strigolactones Initiate the Formation of Haustorium-like Structures in Castilleja.</title>
        <authorList>
            <person name="Buerger M."/>
            <person name="Peterson D."/>
            <person name="Chory J."/>
        </authorList>
    </citation>
    <scope>NUCLEOTIDE SEQUENCE [LARGE SCALE GENOMIC DNA]</scope>
</reference>